<comment type="subunit">
    <text evidence="2 5">Part of the 50S ribosomal subunit.</text>
</comment>
<keyword evidence="8" id="KW-1185">Reference proteome</keyword>
<dbReference type="CDD" id="cd01658">
    <property type="entry name" value="Ribosomal_L30"/>
    <property type="match status" value="1"/>
</dbReference>
<dbReference type="InterPro" id="IPR016082">
    <property type="entry name" value="Ribosomal_uL30_ferredoxin-like"/>
</dbReference>
<evidence type="ECO:0000256" key="1">
    <source>
        <dbReference type="ARBA" id="ARBA00007594"/>
    </source>
</evidence>
<keyword evidence="4 5" id="KW-0687">Ribonucleoprotein</keyword>
<evidence type="ECO:0000259" key="6">
    <source>
        <dbReference type="Pfam" id="PF00327"/>
    </source>
</evidence>
<comment type="caution">
    <text evidence="7">The sequence shown here is derived from an EMBL/GenBank/DDBJ whole genome shotgun (WGS) entry which is preliminary data.</text>
</comment>
<keyword evidence="3 5" id="KW-0689">Ribosomal protein</keyword>
<gene>
    <name evidence="5 7" type="primary">rpmD</name>
    <name evidence="7" type="ORF">E3W66_09715</name>
</gene>
<dbReference type="GO" id="GO:0003735">
    <property type="term" value="F:structural constituent of ribosome"/>
    <property type="evidence" value="ECO:0007669"/>
    <property type="project" value="InterPro"/>
</dbReference>
<evidence type="ECO:0000256" key="5">
    <source>
        <dbReference type="HAMAP-Rule" id="MF_01371"/>
    </source>
</evidence>
<dbReference type="InterPro" id="IPR005996">
    <property type="entry name" value="Ribosomal_uL30_bac-type"/>
</dbReference>
<dbReference type="PIRSF" id="PIRSF002211">
    <property type="entry name" value="Ribosomal_L30_bac-type"/>
    <property type="match status" value="1"/>
</dbReference>
<dbReference type="SUPFAM" id="SSF55129">
    <property type="entry name" value="Ribosomal protein L30p/L7e"/>
    <property type="match status" value="1"/>
</dbReference>
<dbReference type="GO" id="GO:0022625">
    <property type="term" value="C:cytosolic large ribosomal subunit"/>
    <property type="evidence" value="ECO:0007669"/>
    <property type="project" value="TreeGrafter"/>
</dbReference>
<protein>
    <recommendedName>
        <fullName evidence="5">Large ribosomal subunit protein uL30</fullName>
    </recommendedName>
</protein>
<dbReference type="AlphaFoldDB" id="A0A4Y8UEN4"/>
<dbReference type="FunFam" id="3.30.1390.20:FF:000001">
    <property type="entry name" value="50S ribosomal protein L30"/>
    <property type="match status" value="1"/>
</dbReference>
<name>A0A4Y8UEN4_9GAMM</name>
<dbReference type="InterPro" id="IPR036919">
    <property type="entry name" value="Ribo_uL30_ferredoxin-like_sf"/>
</dbReference>
<comment type="similarity">
    <text evidence="1 5">Belongs to the universal ribosomal protein uL30 family.</text>
</comment>
<evidence type="ECO:0000256" key="2">
    <source>
        <dbReference type="ARBA" id="ARBA00011838"/>
    </source>
</evidence>
<reference evidence="7 8" key="1">
    <citation type="submission" date="2019-03" db="EMBL/GenBank/DDBJ databases">
        <title>Draft genome of Gammaproteobacteria bacterium LSUCC0057, a member of the SAR92 clade.</title>
        <authorList>
            <person name="Lanclos V.C."/>
            <person name="Doiron C."/>
            <person name="Henson M.W."/>
            <person name="Thrash J.C."/>
        </authorList>
    </citation>
    <scope>NUCLEOTIDE SEQUENCE [LARGE SCALE GENOMIC DNA]</scope>
    <source>
        <strain evidence="7 8">LSUCC0057</strain>
    </source>
</reference>
<dbReference type="NCBIfam" id="TIGR01308">
    <property type="entry name" value="rpmD_bact"/>
    <property type="match status" value="1"/>
</dbReference>
<organism evidence="7 8">
    <name type="scientific">Gammaproteobacteria bacterium LSUCC0057</name>
    <dbReference type="NCBI Taxonomy" id="2559237"/>
    <lineage>
        <taxon>Bacteria</taxon>
        <taxon>Pseudomonadati</taxon>
        <taxon>Pseudomonadota</taxon>
        <taxon>Gammaproteobacteria</taxon>
        <taxon>Cellvibrionales</taxon>
        <taxon>Porticoccaceae</taxon>
        <taxon>SAR92 clade</taxon>
    </lineage>
</organism>
<dbReference type="GO" id="GO:0006412">
    <property type="term" value="P:translation"/>
    <property type="evidence" value="ECO:0007669"/>
    <property type="project" value="UniProtKB-UniRule"/>
</dbReference>
<dbReference type="PANTHER" id="PTHR15892:SF2">
    <property type="entry name" value="LARGE RIBOSOMAL SUBUNIT PROTEIN UL30M"/>
    <property type="match status" value="1"/>
</dbReference>
<evidence type="ECO:0000313" key="7">
    <source>
        <dbReference type="EMBL" id="TFH67285.1"/>
    </source>
</evidence>
<dbReference type="Pfam" id="PF00327">
    <property type="entry name" value="Ribosomal_L30"/>
    <property type="match status" value="1"/>
</dbReference>
<dbReference type="OrthoDB" id="9812790at2"/>
<sequence>MAKAKATFKVTQTKSVHGRLKNHRACIAGLGLRRIGHTVELEDTPSVRGMVNKVYYMVKVEEA</sequence>
<evidence type="ECO:0000313" key="8">
    <source>
        <dbReference type="Proteomes" id="UP000298133"/>
    </source>
</evidence>
<evidence type="ECO:0000256" key="4">
    <source>
        <dbReference type="ARBA" id="ARBA00023274"/>
    </source>
</evidence>
<dbReference type="PANTHER" id="PTHR15892">
    <property type="entry name" value="MITOCHONDRIAL RIBOSOMAL PROTEIN L30"/>
    <property type="match status" value="1"/>
</dbReference>
<dbReference type="Proteomes" id="UP000298133">
    <property type="component" value="Unassembled WGS sequence"/>
</dbReference>
<dbReference type="EMBL" id="SPIA01000004">
    <property type="protein sequence ID" value="TFH67285.1"/>
    <property type="molecule type" value="Genomic_DNA"/>
</dbReference>
<dbReference type="HAMAP" id="MF_01371_B">
    <property type="entry name" value="Ribosomal_uL30_B"/>
    <property type="match status" value="1"/>
</dbReference>
<dbReference type="Gene3D" id="3.30.1390.20">
    <property type="entry name" value="Ribosomal protein L30, ferredoxin-like fold domain"/>
    <property type="match status" value="1"/>
</dbReference>
<evidence type="ECO:0000256" key="3">
    <source>
        <dbReference type="ARBA" id="ARBA00022980"/>
    </source>
</evidence>
<proteinExistence type="inferred from homology"/>
<feature type="domain" description="Large ribosomal subunit protein uL30-like ferredoxin-like fold" evidence="6">
    <location>
        <begin position="8"/>
        <end position="58"/>
    </location>
</feature>
<accession>A0A4Y8UEN4</accession>